<sequence length="81" mass="8926">MDAEDDELAILQALHAHARAEDEDPGLVEDLIALVRGFGSLDAAAEASEQAERRTDTQARELSATIDLWCNLPDADRSRHR</sequence>
<dbReference type="EMBL" id="JBITYG010000002">
    <property type="protein sequence ID" value="MFI9100583.1"/>
    <property type="molecule type" value="Genomic_DNA"/>
</dbReference>
<reference evidence="1 2" key="1">
    <citation type="submission" date="2024-10" db="EMBL/GenBank/DDBJ databases">
        <title>The Natural Products Discovery Center: Release of the First 8490 Sequenced Strains for Exploring Actinobacteria Biosynthetic Diversity.</title>
        <authorList>
            <person name="Kalkreuter E."/>
            <person name="Kautsar S.A."/>
            <person name="Yang D."/>
            <person name="Bader C.D."/>
            <person name="Teijaro C.N."/>
            <person name="Fluegel L."/>
            <person name="Davis C.M."/>
            <person name="Simpson J.R."/>
            <person name="Lauterbach L."/>
            <person name="Steele A.D."/>
            <person name="Gui C."/>
            <person name="Meng S."/>
            <person name="Li G."/>
            <person name="Viehrig K."/>
            <person name="Ye F."/>
            <person name="Su P."/>
            <person name="Kiefer A.F."/>
            <person name="Nichols A."/>
            <person name="Cepeda A.J."/>
            <person name="Yan W."/>
            <person name="Fan B."/>
            <person name="Jiang Y."/>
            <person name="Adhikari A."/>
            <person name="Zheng C.-J."/>
            <person name="Schuster L."/>
            <person name="Cowan T.M."/>
            <person name="Smanski M.J."/>
            <person name="Chevrette M.G."/>
            <person name="De Carvalho L.P.S."/>
            <person name="Shen B."/>
        </authorList>
    </citation>
    <scope>NUCLEOTIDE SEQUENCE [LARGE SCALE GENOMIC DNA]</scope>
    <source>
        <strain evidence="1 2">NPDC053399</strain>
    </source>
</reference>
<dbReference type="Proteomes" id="UP001614394">
    <property type="component" value="Unassembled WGS sequence"/>
</dbReference>
<organism evidence="1 2">
    <name type="scientific">Streptomyces fildesensis</name>
    <dbReference type="NCBI Taxonomy" id="375757"/>
    <lineage>
        <taxon>Bacteria</taxon>
        <taxon>Bacillati</taxon>
        <taxon>Actinomycetota</taxon>
        <taxon>Actinomycetes</taxon>
        <taxon>Kitasatosporales</taxon>
        <taxon>Streptomycetaceae</taxon>
        <taxon>Streptomyces</taxon>
    </lineage>
</organism>
<accession>A0ABW8C2D1</accession>
<keyword evidence="2" id="KW-1185">Reference proteome</keyword>
<protein>
    <submittedName>
        <fullName evidence="1">Uncharacterized protein</fullName>
    </submittedName>
</protein>
<evidence type="ECO:0000313" key="2">
    <source>
        <dbReference type="Proteomes" id="UP001614394"/>
    </source>
</evidence>
<name>A0ABW8C2D1_9ACTN</name>
<evidence type="ECO:0000313" key="1">
    <source>
        <dbReference type="EMBL" id="MFI9100583.1"/>
    </source>
</evidence>
<gene>
    <name evidence="1" type="ORF">ACIGXA_08645</name>
</gene>
<comment type="caution">
    <text evidence="1">The sequence shown here is derived from an EMBL/GenBank/DDBJ whole genome shotgun (WGS) entry which is preliminary data.</text>
</comment>
<proteinExistence type="predicted"/>
<dbReference type="RefSeq" id="WP_399645942.1">
    <property type="nucleotide sequence ID" value="NZ_JBITYG010000002.1"/>
</dbReference>